<reference evidence="3" key="1">
    <citation type="submission" date="2020-11" db="EMBL/GenBank/DDBJ databases">
        <title>Carbohydrate-dependent, anaerobic sulfur respiration: A novel catabolism in halophilic archaea.</title>
        <authorList>
            <person name="Sorokin D.Y."/>
            <person name="Messina E."/>
            <person name="Smedile F."/>
            <person name="La Cono V."/>
            <person name="Hallsworth J.E."/>
            <person name="Yakimov M.M."/>
        </authorList>
    </citation>
    <scope>NUCLEOTIDE SEQUENCE</scope>
    <source>
        <strain evidence="3">HSR12-1</strain>
    </source>
</reference>
<proteinExistence type="predicted"/>
<protein>
    <submittedName>
        <fullName evidence="3">Uncharacterized protein</fullName>
    </submittedName>
</protein>
<accession>A0A897MXC3</accession>
<evidence type="ECO:0000313" key="4">
    <source>
        <dbReference type="Proteomes" id="UP000663525"/>
    </source>
</evidence>
<keyword evidence="2" id="KW-0472">Membrane</keyword>
<feature type="region of interest" description="Disordered" evidence="1">
    <location>
        <begin position="55"/>
        <end position="77"/>
    </location>
</feature>
<feature type="compositionally biased region" description="Basic residues" evidence="1">
    <location>
        <begin position="55"/>
        <end position="64"/>
    </location>
</feature>
<evidence type="ECO:0000313" key="3">
    <source>
        <dbReference type="EMBL" id="QSG05262.1"/>
    </source>
</evidence>
<gene>
    <name evidence="3" type="ORF">HSR121_0913</name>
</gene>
<evidence type="ECO:0000256" key="2">
    <source>
        <dbReference type="SAM" id="Phobius"/>
    </source>
</evidence>
<sequence>MGYTDAERSTATGVAAFVLVSASGASGTTFLGAFLAGYGVGGDLRFRGCDQCGRRRGGRGRRARRDATVMAERPHWR</sequence>
<dbReference type="AlphaFoldDB" id="A0A897MXC3"/>
<keyword evidence="2" id="KW-1133">Transmembrane helix</keyword>
<dbReference type="Proteomes" id="UP000663525">
    <property type="component" value="Chromosome"/>
</dbReference>
<organism evidence="3 4">
    <name type="scientific">Halapricum desulfuricans</name>
    <dbReference type="NCBI Taxonomy" id="2841257"/>
    <lineage>
        <taxon>Archaea</taxon>
        <taxon>Methanobacteriati</taxon>
        <taxon>Methanobacteriota</taxon>
        <taxon>Stenosarchaea group</taxon>
        <taxon>Halobacteria</taxon>
        <taxon>Halobacteriales</taxon>
        <taxon>Haloarculaceae</taxon>
        <taxon>Halapricum</taxon>
    </lineage>
</organism>
<dbReference type="EMBL" id="CP064787">
    <property type="protein sequence ID" value="QSG05262.1"/>
    <property type="molecule type" value="Genomic_DNA"/>
</dbReference>
<evidence type="ECO:0000256" key="1">
    <source>
        <dbReference type="SAM" id="MobiDB-lite"/>
    </source>
</evidence>
<feature type="transmembrane region" description="Helical" evidence="2">
    <location>
        <begin position="12"/>
        <end position="38"/>
    </location>
</feature>
<name>A0A897MXC3_9EURY</name>
<keyword evidence="2" id="KW-0812">Transmembrane</keyword>